<evidence type="ECO:0000313" key="2">
    <source>
        <dbReference type="EMBL" id="GBM87003.1"/>
    </source>
</evidence>
<dbReference type="Proteomes" id="UP000499080">
    <property type="component" value="Unassembled WGS sequence"/>
</dbReference>
<organism evidence="2 3">
    <name type="scientific">Araneus ventricosus</name>
    <name type="common">Orbweaver spider</name>
    <name type="synonym">Epeira ventricosa</name>
    <dbReference type="NCBI Taxonomy" id="182803"/>
    <lineage>
        <taxon>Eukaryota</taxon>
        <taxon>Metazoa</taxon>
        <taxon>Ecdysozoa</taxon>
        <taxon>Arthropoda</taxon>
        <taxon>Chelicerata</taxon>
        <taxon>Arachnida</taxon>
        <taxon>Araneae</taxon>
        <taxon>Araneomorphae</taxon>
        <taxon>Entelegynae</taxon>
        <taxon>Araneoidea</taxon>
        <taxon>Araneidae</taxon>
        <taxon>Araneus</taxon>
    </lineage>
</organism>
<evidence type="ECO:0000256" key="1">
    <source>
        <dbReference type="SAM" id="Phobius"/>
    </source>
</evidence>
<reference evidence="2 3" key="1">
    <citation type="journal article" date="2019" name="Sci. Rep.">
        <title>Orb-weaving spider Araneus ventricosus genome elucidates the spidroin gene catalogue.</title>
        <authorList>
            <person name="Kono N."/>
            <person name="Nakamura H."/>
            <person name="Ohtoshi R."/>
            <person name="Moran D.A.P."/>
            <person name="Shinohara A."/>
            <person name="Yoshida Y."/>
            <person name="Fujiwara M."/>
            <person name="Mori M."/>
            <person name="Tomita M."/>
            <person name="Arakawa K."/>
        </authorList>
    </citation>
    <scope>NUCLEOTIDE SEQUENCE [LARGE SCALE GENOMIC DNA]</scope>
</reference>
<proteinExistence type="predicted"/>
<dbReference type="EMBL" id="BGPR01003354">
    <property type="protein sequence ID" value="GBM87003.1"/>
    <property type="molecule type" value="Genomic_DNA"/>
</dbReference>
<feature type="transmembrane region" description="Helical" evidence="1">
    <location>
        <begin position="75"/>
        <end position="94"/>
    </location>
</feature>
<sequence length="112" mass="12948">MARSNADVLSSWREKYPCVKSRSDSFEQTFFDQQHLDGSRDEKTENKSYIYLKTLVLGEEVSLGNMFFLPIFSKFAPIVVFGLSKVCAGAYAFMFSDFRLLLLFTIQNKDQF</sequence>
<protein>
    <submittedName>
        <fullName evidence="2">Uncharacterized protein</fullName>
    </submittedName>
</protein>
<name>A0A4Y2J9Q4_ARAVE</name>
<keyword evidence="1" id="KW-1133">Transmembrane helix</keyword>
<dbReference type="AlphaFoldDB" id="A0A4Y2J9Q4"/>
<gene>
    <name evidence="2" type="ORF">AVEN_19898_1</name>
</gene>
<keyword evidence="3" id="KW-1185">Reference proteome</keyword>
<accession>A0A4Y2J9Q4</accession>
<keyword evidence="1" id="KW-0812">Transmembrane</keyword>
<keyword evidence="1" id="KW-0472">Membrane</keyword>
<evidence type="ECO:0000313" key="3">
    <source>
        <dbReference type="Proteomes" id="UP000499080"/>
    </source>
</evidence>
<comment type="caution">
    <text evidence="2">The sequence shown here is derived from an EMBL/GenBank/DDBJ whole genome shotgun (WGS) entry which is preliminary data.</text>
</comment>